<sequence length="75" mass="8398">MNKDKLLAAIKLKGKRVSDVIKSVNNMGVSMSNSTFYKGLRDIRPFKADEIMALSKVLDLNSEDVMDIFFAELVS</sequence>
<evidence type="ECO:0008006" key="3">
    <source>
        <dbReference type="Google" id="ProtNLM"/>
    </source>
</evidence>
<reference evidence="1 2" key="1">
    <citation type="journal article" date="2017" name="Front. Microbiol.">
        <title>The Histidine Decarboxylase Gene Cluster of Lactobacillus parabuchneri Was Gained by Horizontal Gene Transfer and Is Mobile within the Species.</title>
        <authorList>
            <person name="Wuthrich D."/>
            <person name="Berthoud H."/>
            <person name="Wechsler D."/>
            <person name="Eugster E."/>
            <person name="Irmler S."/>
            <person name="Bruggmann R."/>
        </authorList>
    </citation>
    <scope>NUCLEOTIDE SEQUENCE [LARGE SCALE GENOMIC DNA]</scope>
    <source>
        <strain evidence="1 2">FAM23169</strain>
    </source>
</reference>
<dbReference type="Proteomes" id="UP000193009">
    <property type="component" value="Unassembled WGS sequence"/>
</dbReference>
<dbReference type="RefSeq" id="WP_008213914.1">
    <property type="nucleotide sequence ID" value="NZ_CP050493.1"/>
</dbReference>
<dbReference type="EMBL" id="MSBD01000043">
    <property type="protein sequence ID" value="ORN27276.1"/>
    <property type="molecule type" value="Genomic_DNA"/>
</dbReference>
<keyword evidence="2" id="KW-1185">Reference proteome</keyword>
<evidence type="ECO:0000313" key="1">
    <source>
        <dbReference type="EMBL" id="ORN27276.1"/>
    </source>
</evidence>
<gene>
    <name evidence="1" type="ORF">FAM23169_01818</name>
</gene>
<dbReference type="OrthoDB" id="2323826at2"/>
<comment type="caution">
    <text evidence="1">The sequence shown here is derived from an EMBL/GenBank/DDBJ whole genome shotgun (WGS) entry which is preliminary data.</text>
</comment>
<protein>
    <recommendedName>
        <fullName evidence="3">HTH cro/C1-type domain-containing protein</fullName>
    </recommendedName>
</protein>
<evidence type="ECO:0000313" key="2">
    <source>
        <dbReference type="Proteomes" id="UP000193009"/>
    </source>
</evidence>
<proteinExistence type="predicted"/>
<dbReference type="AlphaFoldDB" id="A0A1X1FDZ5"/>
<accession>A0A1X1FDZ5</accession>
<name>A0A1X1FDZ5_9LACO</name>
<organism evidence="1 2">
    <name type="scientific">Lentilactobacillus parabuchneri</name>
    <dbReference type="NCBI Taxonomy" id="152331"/>
    <lineage>
        <taxon>Bacteria</taxon>
        <taxon>Bacillati</taxon>
        <taxon>Bacillota</taxon>
        <taxon>Bacilli</taxon>
        <taxon>Lactobacillales</taxon>
        <taxon>Lactobacillaceae</taxon>
        <taxon>Lentilactobacillus</taxon>
    </lineage>
</organism>